<dbReference type="EC" id="2.7.7.102" evidence="3"/>
<comment type="catalytic activity">
    <reaction evidence="4">
        <text>DNA(n) + a 2'-deoxyribonucleoside 5'-triphosphate = DNA(n+1) + diphosphate</text>
        <dbReference type="Rhea" id="RHEA:22508"/>
        <dbReference type="Rhea" id="RHEA-COMP:17339"/>
        <dbReference type="Rhea" id="RHEA-COMP:17340"/>
        <dbReference type="ChEBI" id="CHEBI:33019"/>
        <dbReference type="ChEBI" id="CHEBI:61560"/>
        <dbReference type="ChEBI" id="CHEBI:173112"/>
        <dbReference type="EC" id="2.7.7.7"/>
    </reaction>
    <physiologicalReaction direction="left-to-right" evidence="4">
        <dbReference type="Rhea" id="RHEA:22509"/>
    </physiologicalReaction>
</comment>
<sequence>MNYEHALRNMQSPRKISSAIPEKPADFEEFVKKLERQSEHAHMTSPEAITIKRSTVVTSCGVKRPNDVPSTDSAPKKKHVVAPRIKPQSFYAKISGTYSPQKQLPLDAEVRSRGHATVATDVTGMRPAQGLEAIAMVSAAVENVHSVKSIQEGGVQDAVGTCGPRLPVIAAGTAPRMEFKLQRQAFEFFDQQKEPWSQHLRVFARELSGDGKRCFLVTTPAQLWVTDVESAKPGSCHLYEIIKEGMPCHLYFDLEFVPGFNPGVCGDSLVDLLVGLVAEELHGAFGIRMPLRQSFHQQQQQELREKFELWQNPEQPGEAGFGAAAAGGQQRQEQVLARESEDAGNEVEAHGVSGGGAASLGDGYAGASEFERGPCGDFPAAPGCGGDVNRRSVPDGSASISDGSCPWVWELCSTTAAKFSRHLIIRIPHCAFKDNFHVNAFVRRLFDRIAADPVRFGAFFVRRSADPDDPPALFIDPAVYTRNRAACKAVSAVGSTWKTPPPCYYRCATTAGAPT</sequence>
<evidence type="ECO:0000313" key="6">
    <source>
        <dbReference type="EMBL" id="GLI64982.1"/>
    </source>
</evidence>
<evidence type="ECO:0000256" key="5">
    <source>
        <dbReference type="SAM" id="MobiDB-lite"/>
    </source>
</evidence>
<comment type="caution">
    <text evidence="6">The sequence shown here is derived from an EMBL/GenBank/DDBJ whole genome shotgun (WGS) entry which is preliminary data.</text>
</comment>
<dbReference type="EMBL" id="BSDZ01000021">
    <property type="protein sequence ID" value="GLI64982.1"/>
    <property type="molecule type" value="Genomic_DNA"/>
</dbReference>
<proteinExistence type="predicted"/>
<evidence type="ECO:0000256" key="2">
    <source>
        <dbReference type="ARBA" id="ARBA00044677"/>
    </source>
</evidence>
<keyword evidence="7" id="KW-1185">Reference proteome</keyword>
<dbReference type="PANTHER" id="PTHR31399:SF0">
    <property type="entry name" value="DNA-DIRECTED PRIMASE_POLYMERASE PROTEIN"/>
    <property type="match status" value="1"/>
</dbReference>
<evidence type="ECO:0000313" key="7">
    <source>
        <dbReference type="Proteomes" id="UP001165090"/>
    </source>
</evidence>
<evidence type="ECO:0000256" key="1">
    <source>
        <dbReference type="ARBA" id="ARBA00026139"/>
    </source>
</evidence>
<dbReference type="InterPro" id="IPR044917">
    <property type="entry name" value="PRIMPOL"/>
</dbReference>
<accession>A0ABQ5S512</accession>
<feature type="non-terminal residue" evidence="6">
    <location>
        <position position="1"/>
    </location>
</feature>
<protein>
    <recommendedName>
        <fullName evidence="1">DNA-directed primase/polymerase protein</fullName>
        <ecNumber evidence="3">2.7.7.102</ecNumber>
    </recommendedName>
</protein>
<organism evidence="6 7">
    <name type="scientific">Volvox africanus</name>
    <dbReference type="NCBI Taxonomy" id="51714"/>
    <lineage>
        <taxon>Eukaryota</taxon>
        <taxon>Viridiplantae</taxon>
        <taxon>Chlorophyta</taxon>
        <taxon>core chlorophytes</taxon>
        <taxon>Chlorophyceae</taxon>
        <taxon>CS clade</taxon>
        <taxon>Chlamydomonadales</taxon>
        <taxon>Volvocaceae</taxon>
        <taxon>Volvox</taxon>
    </lineage>
</organism>
<dbReference type="Proteomes" id="UP001165090">
    <property type="component" value="Unassembled WGS sequence"/>
</dbReference>
<feature type="region of interest" description="Disordered" evidence="5">
    <location>
        <begin position="314"/>
        <end position="355"/>
    </location>
</feature>
<dbReference type="PANTHER" id="PTHR31399">
    <property type="entry name" value="DNA-DIRECTED PRIMASE / POLYMERASE PROTEIN"/>
    <property type="match status" value="1"/>
</dbReference>
<feature type="compositionally biased region" description="Low complexity" evidence="5">
    <location>
        <begin position="314"/>
        <end position="334"/>
    </location>
</feature>
<reference evidence="6 7" key="1">
    <citation type="journal article" date="2023" name="IScience">
        <title>Expanded male sex-determining region conserved during the evolution of homothallism in the green alga Volvox.</title>
        <authorList>
            <person name="Yamamoto K."/>
            <person name="Matsuzaki R."/>
            <person name="Mahakham W."/>
            <person name="Heman W."/>
            <person name="Sekimoto H."/>
            <person name="Kawachi M."/>
            <person name="Minakuchi Y."/>
            <person name="Toyoda A."/>
            <person name="Nozaki H."/>
        </authorList>
    </citation>
    <scope>NUCLEOTIDE SEQUENCE [LARGE SCALE GENOMIC DNA]</scope>
    <source>
        <strain evidence="6 7">NIES-4468</strain>
    </source>
</reference>
<gene>
    <name evidence="6" type="ORF">VaNZ11_008406</name>
</gene>
<evidence type="ECO:0000256" key="3">
    <source>
        <dbReference type="ARBA" id="ARBA00044768"/>
    </source>
</evidence>
<comment type="catalytic activity">
    <reaction evidence="2">
        <text>ssDNA + n NTP = ssDNA/pppN(pN)n-1 hybrid + (n-1) diphosphate.</text>
        <dbReference type="EC" id="2.7.7.102"/>
    </reaction>
</comment>
<name>A0ABQ5S512_9CHLO</name>
<evidence type="ECO:0000256" key="4">
    <source>
        <dbReference type="ARBA" id="ARBA00047303"/>
    </source>
</evidence>